<dbReference type="Proteomes" id="UP000272942">
    <property type="component" value="Unassembled WGS sequence"/>
</dbReference>
<evidence type="ECO:0000313" key="2">
    <source>
        <dbReference type="EMBL" id="VDP23149.1"/>
    </source>
</evidence>
<name>A0A183A0J4_9TREM</name>
<keyword evidence="3" id="KW-1185">Reference proteome</keyword>
<sequence>MQDTDLNPGLYSVVAFDIDRLPSPADSELSWMVFLALNVERECFIQNKSCQIDPVIHSRFAPCKKRFDHETTVNLFLIKQNRKLSANDFIASGDILRRYGISPLPAIVEYERFRDPRLYEGTPLYGMQYKVMRCSRMATLMHIRQRVDERLGYGAMEAYLHTKSRPYKVYPAIQRIFPQIKVTERMIKYGRDECSYRQEFHLSHFDKHLEPILHEKDCPELEVEALLDWFKSDAGKNGFRRLLLDRINYWLRMLVQESRNFRWIHYLSIEYDRYSDTDLADSIDKQTASDIPQYRIFKKLKTAADSVPAQDVLEESSTEQDEEVEVEGENSSPGISPYMHAVHPSYARAFTRVLYRGTRIMSRLQLLIELYVETFDEFPEFE</sequence>
<organism evidence="4">
    <name type="scientific">Echinostoma caproni</name>
    <dbReference type="NCBI Taxonomy" id="27848"/>
    <lineage>
        <taxon>Eukaryota</taxon>
        <taxon>Metazoa</taxon>
        <taxon>Spiralia</taxon>
        <taxon>Lophotrochozoa</taxon>
        <taxon>Platyhelminthes</taxon>
        <taxon>Trematoda</taxon>
        <taxon>Digenea</taxon>
        <taxon>Plagiorchiida</taxon>
        <taxon>Echinostomata</taxon>
        <taxon>Echinostomatoidea</taxon>
        <taxon>Echinostomatidae</taxon>
        <taxon>Echinostoma</taxon>
    </lineage>
</organism>
<feature type="region of interest" description="Disordered" evidence="1">
    <location>
        <begin position="308"/>
        <end position="337"/>
    </location>
</feature>
<gene>
    <name evidence="2" type="ORF">ECPE_LOCUS479</name>
</gene>
<evidence type="ECO:0000313" key="4">
    <source>
        <dbReference type="WBParaSite" id="ECPE_0000047901-mRNA-1"/>
    </source>
</evidence>
<proteinExistence type="predicted"/>
<reference evidence="2 3" key="2">
    <citation type="submission" date="2018-11" db="EMBL/GenBank/DDBJ databases">
        <authorList>
            <consortium name="Pathogen Informatics"/>
        </authorList>
    </citation>
    <scope>NUCLEOTIDE SEQUENCE [LARGE SCALE GENOMIC DNA]</scope>
    <source>
        <strain evidence="2 3">Egypt</strain>
    </source>
</reference>
<dbReference type="WBParaSite" id="ECPE_0000047901-mRNA-1">
    <property type="protein sequence ID" value="ECPE_0000047901-mRNA-1"/>
    <property type="gene ID" value="ECPE_0000047901"/>
</dbReference>
<accession>A0A183A0J4</accession>
<dbReference type="OrthoDB" id="6022368at2759"/>
<protein>
    <submittedName>
        <fullName evidence="4">Transcription initiation factor TFIID subunit 5</fullName>
    </submittedName>
</protein>
<dbReference type="EMBL" id="UZAN01001607">
    <property type="protein sequence ID" value="VDP23149.1"/>
    <property type="molecule type" value="Genomic_DNA"/>
</dbReference>
<evidence type="ECO:0000313" key="3">
    <source>
        <dbReference type="Proteomes" id="UP000272942"/>
    </source>
</evidence>
<dbReference type="AlphaFoldDB" id="A0A183A0J4"/>
<evidence type="ECO:0000256" key="1">
    <source>
        <dbReference type="SAM" id="MobiDB-lite"/>
    </source>
</evidence>
<feature type="compositionally biased region" description="Acidic residues" evidence="1">
    <location>
        <begin position="312"/>
        <end position="328"/>
    </location>
</feature>
<reference evidence="4" key="1">
    <citation type="submission" date="2016-06" db="UniProtKB">
        <authorList>
            <consortium name="WormBaseParasite"/>
        </authorList>
    </citation>
    <scope>IDENTIFICATION</scope>
</reference>